<proteinExistence type="predicted"/>
<evidence type="ECO:0000256" key="2">
    <source>
        <dbReference type="SAM" id="Phobius"/>
    </source>
</evidence>
<reference evidence="3" key="1">
    <citation type="submission" date="2022-06" db="EMBL/GenBank/DDBJ databases">
        <title>Ornithinimicrobium JY.X270.</title>
        <authorList>
            <person name="Huang Y."/>
        </authorList>
    </citation>
    <scope>NUCLEOTIDE SEQUENCE</scope>
    <source>
        <strain evidence="3">JY.X270</strain>
    </source>
</reference>
<feature type="region of interest" description="Disordered" evidence="1">
    <location>
        <begin position="1"/>
        <end position="45"/>
    </location>
</feature>
<dbReference type="Proteomes" id="UP001056535">
    <property type="component" value="Chromosome"/>
</dbReference>
<keyword evidence="4" id="KW-1185">Reference proteome</keyword>
<evidence type="ECO:0000256" key="1">
    <source>
        <dbReference type="SAM" id="MobiDB-lite"/>
    </source>
</evidence>
<keyword evidence="2" id="KW-0812">Transmembrane</keyword>
<keyword evidence="2" id="KW-0472">Membrane</keyword>
<accession>A0ABY4YHD8</accession>
<feature type="transmembrane region" description="Helical" evidence="2">
    <location>
        <begin position="48"/>
        <end position="67"/>
    </location>
</feature>
<evidence type="ECO:0000313" key="4">
    <source>
        <dbReference type="Proteomes" id="UP001056535"/>
    </source>
</evidence>
<dbReference type="RefSeq" id="WP_252620524.1">
    <property type="nucleotide sequence ID" value="NZ_CP099490.1"/>
</dbReference>
<protein>
    <submittedName>
        <fullName evidence="3">Uncharacterized protein</fullName>
    </submittedName>
</protein>
<organism evidence="3 4">
    <name type="scientific">Ornithinimicrobium cryptoxanthini</name>
    <dbReference type="NCBI Taxonomy" id="2934161"/>
    <lineage>
        <taxon>Bacteria</taxon>
        <taxon>Bacillati</taxon>
        <taxon>Actinomycetota</taxon>
        <taxon>Actinomycetes</taxon>
        <taxon>Micrococcales</taxon>
        <taxon>Ornithinimicrobiaceae</taxon>
        <taxon>Ornithinimicrobium</taxon>
    </lineage>
</organism>
<gene>
    <name evidence="3" type="ORF">NF557_15310</name>
</gene>
<feature type="compositionally biased region" description="Polar residues" evidence="1">
    <location>
        <begin position="25"/>
        <end position="44"/>
    </location>
</feature>
<sequence>MSSNWHENSWTDTTETGLGPELDDQTTGLHTSQEPTPKQLSRPTGPSWGTVALGLVCLAIAGGALFVELTDVVLDWSNVGPLTLVALGVLLVLVGLAALLRRSSDDEDLEP</sequence>
<dbReference type="EMBL" id="CP099490">
    <property type="protein sequence ID" value="USQ75945.1"/>
    <property type="molecule type" value="Genomic_DNA"/>
</dbReference>
<feature type="transmembrane region" description="Helical" evidence="2">
    <location>
        <begin position="79"/>
        <end position="100"/>
    </location>
</feature>
<keyword evidence="2" id="KW-1133">Transmembrane helix</keyword>
<evidence type="ECO:0000313" key="3">
    <source>
        <dbReference type="EMBL" id="USQ75945.1"/>
    </source>
</evidence>
<name>A0ABY4YHD8_9MICO</name>
<feature type="compositionally biased region" description="Polar residues" evidence="1">
    <location>
        <begin position="1"/>
        <end position="16"/>
    </location>
</feature>